<name>A0ABD5XCF9_9EURY</name>
<dbReference type="InterPro" id="IPR000601">
    <property type="entry name" value="PKD_dom"/>
</dbReference>
<feature type="domain" description="PKD" evidence="1">
    <location>
        <begin position="454"/>
        <end position="522"/>
    </location>
</feature>
<evidence type="ECO:0000313" key="3">
    <source>
        <dbReference type="Proteomes" id="UP001596414"/>
    </source>
</evidence>
<dbReference type="InterPro" id="IPR022409">
    <property type="entry name" value="PKD/Chitinase_dom"/>
</dbReference>
<dbReference type="Gene3D" id="2.60.40.10">
    <property type="entry name" value="Immunoglobulins"/>
    <property type="match status" value="1"/>
</dbReference>
<reference evidence="2 3" key="1">
    <citation type="journal article" date="2014" name="Int. J. Syst. Evol. Microbiol.">
        <title>Complete genome sequence of Corynebacterium casei LMG S-19264T (=DSM 44701T), isolated from a smear-ripened cheese.</title>
        <authorList>
            <consortium name="US DOE Joint Genome Institute (JGI-PGF)"/>
            <person name="Walter F."/>
            <person name="Albersmeier A."/>
            <person name="Kalinowski J."/>
            <person name="Ruckert C."/>
        </authorList>
    </citation>
    <scope>NUCLEOTIDE SEQUENCE [LARGE SCALE GENOMIC DNA]</scope>
    <source>
        <strain evidence="2 3">CGMCC 4.7215</strain>
    </source>
</reference>
<dbReference type="InterPro" id="IPR013783">
    <property type="entry name" value="Ig-like_fold"/>
</dbReference>
<gene>
    <name evidence="2" type="ORF">ACFQJ7_12750</name>
</gene>
<dbReference type="SUPFAM" id="SSF53474">
    <property type="entry name" value="alpha/beta-Hydrolases"/>
    <property type="match status" value="1"/>
</dbReference>
<dbReference type="AlphaFoldDB" id="A0ABD5XCF9"/>
<dbReference type="SUPFAM" id="SSF49299">
    <property type="entry name" value="PKD domain"/>
    <property type="match status" value="1"/>
</dbReference>
<organism evidence="2 3">
    <name type="scientific">Halovenus rubra</name>
    <dbReference type="NCBI Taxonomy" id="869890"/>
    <lineage>
        <taxon>Archaea</taxon>
        <taxon>Methanobacteriati</taxon>
        <taxon>Methanobacteriota</taxon>
        <taxon>Stenosarchaea group</taxon>
        <taxon>Halobacteria</taxon>
        <taxon>Halobacteriales</taxon>
        <taxon>Haloarculaceae</taxon>
        <taxon>Halovenus</taxon>
    </lineage>
</organism>
<dbReference type="Proteomes" id="UP001596414">
    <property type="component" value="Unassembled WGS sequence"/>
</dbReference>
<protein>
    <submittedName>
        <fullName evidence="2">PKD domain-containing protein</fullName>
    </submittedName>
</protein>
<dbReference type="InterPro" id="IPR006311">
    <property type="entry name" value="TAT_signal"/>
</dbReference>
<dbReference type="InterPro" id="IPR035986">
    <property type="entry name" value="PKD_dom_sf"/>
</dbReference>
<dbReference type="Gene3D" id="3.40.50.1820">
    <property type="entry name" value="alpha/beta hydrolase"/>
    <property type="match status" value="1"/>
</dbReference>
<comment type="caution">
    <text evidence="2">The sequence shown here is derived from an EMBL/GenBank/DDBJ whole genome shotgun (WGS) entry which is preliminary data.</text>
</comment>
<evidence type="ECO:0000313" key="2">
    <source>
        <dbReference type="EMBL" id="MFC7126880.1"/>
    </source>
</evidence>
<dbReference type="PROSITE" id="PS50093">
    <property type="entry name" value="PKD"/>
    <property type="match status" value="1"/>
</dbReference>
<sequence>MNTFWSRRGLLRRTGTGIVGMAMLGTAGTSAGQEDPEASITFNDQISDGSSVTVGKIETEVEARFIIRDQDSNGIGGQVTFDAGTAVEEYEVDLSTELTEAETLSANLYDSSGSNIARDTARITVGDPGEFASGIGPTLVEADPAAGFNYPYFLYAPSRPTDSSPGSILVQPNNSGQTTDNFDTHKQSARNRIENGISRTVSERLSVPLLIPVFPRPQTDPVDWRHYVHALDRQTMQISDGPLERVDLQLLRMVDHAQEMLSDQSYTVDDQILLNGFSAAGNFVDRFAVLHPDRVRSVTAGGLNGMAMLPLEEVKGHTLNFHIGIADVEELTGEPVDLDALSEVNQFLFMGGEDSNDTIPYDDAWSEEMREIALEVYGEKMVAERFPYCQSAYEQAGVDAQFKIYEGVAHSPRPAVEDIVEFHQRSLNGEDVSSFNQDLGIEPTIGYTTEQPEVGEPIEFDASSTEVSRGQILAYTWEFPNGETSAGKTVTHRFEEPGQHSVNLSVVDNNGRTATTETTLTVGKQADQQTITDLRITLPGVGVGVAVTSAAGGLYSLKNRLQD</sequence>
<dbReference type="InterPro" id="IPR029058">
    <property type="entry name" value="AB_hydrolase_fold"/>
</dbReference>
<dbReference type="CDD" id="cd00146">
    <property type="entry name" value="PKD"/>
    <property type="match status" value="1"/>
</dbReference>
<dbReference type="Pfam" id="PF18911">
    <property type="entry name" value="PKD_4"/>
    <property type="match status" value="1"/>
</dbReference>
<dbReference type="RefSeq" id="WP_267637276.1">
    <property type="nucleotide sequence ID" value="NZ_JAODIY010000009.1"/>
</dbReference>
<dbReference type="EMBL" id="JBHSZQ010000047">
    <property type="protein sequence ID" value="MFC7126880.1"/>
    <property type="molecule type" value="Genomic_DNA"/>
</dbReference>
<dbReference type="SMART" id="SM00089">
    <property type="entry name" value="PKD"/>
    <property type="match status" value="1"/>
</dbReference>
<accession>A0ABD5XCF9</accession>
<proteinExistence type="predicted"/>
<dbReference type="PROSITE" id="PS51318">
    <property type="entry name" value="TAT"/>
    <property type="match status" value="1"/>
</dbReference>
<evidence type="ECO:0000259" key="1">
    <source>
        <dbReference type="PROSITE" id="PS50093"/>
    </source>
</evidence>